<dbReference type="Gramene" id="VVA34739">
    <property type="protein sequence ID" value="VVA34739"/>
    <property type="gene ID" value="Prudul26B025856"/>
</dbReference>
<feature type="non-terminal residue" evidence="1">
    <location>
        <position position="1"/>
    </location>
</feature>
<reference evidence="2" key="1">
    <citation type="journal article" date="2020" name="Plant J.">
        <title>Transposons played a major role in the diversification between the closely related almond and peach genomes: results from the almond genome sequence.</title>
        <authorList>
            <person name="Alioto T."/>
            <person name="Alexiou K.G."/>
            <person name="Bardil A."/>
            <person name="Barteri F."/>
            <person name="Castanera R."/>
            <person name="Cruz F."/>
            <person name="Dhingra A."/>
            <person name="Duval H."/>
            <person name="Fernandez I Marti A."/>
            <person name="Frias L."/>
            <person name="Galan B."/>
            <person name="Garcia J.L."/>
            <person name="Howad W."/>
            <person name="Gomez-Garrido J."/>
            <person name="Gut M."/>
            <person name="Julca I."/>
            <person name="Morata J."/>
            <person name="Puigdomenech P."/>
            <person name="Ribeca P."/>
            <person name="Rubio Cabetas M.J."/>
            <person name="Vlasova A."/>
            <person name="Wirthensohn M."/>
            <person name="Garcia-Mas J."/>
            <person name="Gabaldon T."/>
            <person name="Casacuberta J.M."/>
            <person name="Arus P."/>
        </authorList>
    </citation>
    <scope>NUCLEOTIDE SEQUENCE [LARGE SCALE GENOMIC DNA]</scope>
    <source>
        <strain evidence="2">cv. Texas</strain>
    </source>
</reference>
<sequence>KILHAEVQDGTLELPFRKQAFDKDSLPKQREKEIADVITCFDDLLDDDVLCHPLKNDPKPSEDIWEPCGNMEKAYWCKYSKPSSYSTSWPFADGWEDGSSREVFTLDMLEERHLGASFGQQHYLEIATVTSHNLTKVEESTM</sequence>
<proteinExistence type="predicted"/>
<evidence type="ECO:0000313" key="2">
    <source>
        <dbReference type="Proteomes" id="UP000327085"/>
    </source>
</evidence>
<dbReference type="Proteomes" id="UP000327085">
    <property type="component" value="Unassembled WGS sequence"/>
</dbReference>
<accession>A0A5E4G4P9</accession>
<dbReference type="EMBL" id="CABIKO010000350">
    <property type="protein sequence ID" value="VVA34739.1"/>
    <property type="molecule type" value="Genomic_DNA"/>
</dbReference>
<protein>
    <submittedName>
        <fullName evidence="1">PREDICTED: V-type proton ATPase subunit a1</fullName>
    </submittedName>
</protein>
<gene>
    <name evidence="1" type="ORF">ALMOND_2B025856</name>
</gene>
<name>A0A5E4G4P9_PRUDU</name>
<evidence type="ECO:0000313" key="1">
    <source>
        <dbReference type="EMBL" id="VVA34739.1"/>
    </source>
</evidence>
<feature type="non-terminal residue" evidence="1">
    <location>
        <position position="142"/>
    </location>
</feature>
<dbReference type="InParanoid" id="A0A5E4G4P9"/>
<organism evidence="1 2">
    <name type="scientific">Prunus dulcis</name>
    <name type="common">Almond</name>
    <name type="synonym">Amygdalus dulcis</name>
    <dbReference type="NCBI Taxonomy" id="3755"/>
    <lineage>
        <taxon>Eukaryota</taxon>
        <taxon>Viridiplantae</taxon>
        <taxon>Streptophyta</taxon>
        <taxon>Embryophyta</taxon>
        <taxon>Tracheophyta</taxon>
        <taxon>Spermatophyta</taxon>
        <taxon>Magnoliopsida</taxon>
        <taxon>eudicotyledons</taxon>
        <taxon>Gunneridae</taxon>
        <taxon>Pentapetalae</taxon>
        <taxon>rosids</taxon>
        <taxon>fabids</taxon>
        <taxon>Rosales</taxon>
        <taxon>Rosaceae</taxon>
        <taxon>Amygdaloideae</taxon>
        <taxon>Amygdaleae</taxon>
        <taxon>Prunus</taxon>
    </lineage>
</organism>
<dbReference type="AlphaFoldDB" id="A0A5E4G4P9"/>